<sequence length="237" mass="26396">MTDLTRLLGSLVDTDGKIQIPGIAEQVAPVTEEEESLYDNISFTMDNIHESLGSKTTIFEDKKSTLMGRWRYPSLSIHGIEGAFSAPGAKTVIPAKVIGKFSIRTVPNMEIEKTNEAVYKYVNDQFAKLKSKNTMKVYEQHSGKWWVASPKHWNFSAASKAVERVWGVEPDFTREGGSIPVTLTFEQATGKNVLLLPMGSSTDGAHSINEKLDKRNYIEGIKLLGAYLHYVAEEPQQ</sequence>
<dbReference type="EMBL" id="JAEMWZ010000564">
    <property type="protein sequence ID" value="KAG7111002.1"/>
    <property type="molecule type" value="Genomic_DNA"/>
</dbReference>
<dbReference type="InterPro" id="IPR051458">
    <property type="entry name" value="Cyt/Met_Dipeptidase"/>
</dbReference>
<dbReference type="GO" id="GO:0006508">
    <property type="term" value="P:proteolysis"/>
    <property type="evidence" value="ECO:0007669"/>
    <property type="project" value="UniProtKB-KW"/>
</dbReference>
<dbReference type="Proteomes" id="UP000689129">
    <property type="component" value="Unassembled WGS sequence"/>
</dbReference>
<evidence type="ECO:0000256" key="3">
    <source>
        <dbReference type="ARBA" id="ARBA00022801"/>
    </source>
</evidence>
<name>A0A8I2Z4A5_VERLO</name>
<accession>A0A8I2Z4A5</accession>
<feature type="domain" description="Peptidase M20 dimerisation" evidence="4">
    <location>
        <begin position="5"/>
        <end position="127"/>
    </location>
</feature>
<keyword evidence="2" id="KW-0479">Metal-binding</keyword>
<protein>
    <submittedName>
        <fullName evidence="5">Cys-Gly metallodipeptidase dug1 like protein</fullName>
    </submittedName>
</protein>
<keyword evidence="1" id="KW-0645">Protease</keyword>
<dbReference type="PANTHER" id="PTHR43270">
    <property type="entry name" value="BETA-ALA-HIS DIPEPTIDASE"/>
    <property type="match status" value="1"/>
</dbReference>
<dbReference type="PANTHER" id="PTHR43270:SF4">
    <property type="entry name" value="CARNOSINE DIPEPTIDASE 2, ISOFORM A"/>
    <property type="match status" value="1"/>
</dbReference>
<dbReference type="GO" id="GO:0008233">
    <property type="term" value="F:peptidase activity"/>
    <property type="evidence" value="ECO:0007669"/>
    <property type="project" value="UniProtKB-KW"/>
</dbReference>
<dbReference type="InterPro" id="IPR011650">
    <property type="entry name" value="Peptidase_M20_dimer"/>
</dbReference>
<proteinExistence type="predicted"/>
<dbReference type="OrthoDB" id="7832001at2759"/>
<evidence type="ECO:0000313" key="6">
    <source>
        <dbReference type="Proteomes" id="UP000689129"/>
    </source>
</evidence>
<evidence type="ECO:0000313" key="5">
    <source>
        <dbReference type="EMBL" id="KAG7111002.1"/>
    </source>
</evidence>
<comment type="caution">
    <text evidence="5">The sequence shown here is derived from an EMBL/GenBank/DDBJ whole genome shotgun (WGS) entry which is preliminary data.</text>
</comment>
<evidence type="ECO:0000259" key="4">
    <source>
        <dbReference type="Pfam" id="PF07687"/>
    </source>
</evidence>
<dbReference type="GO" id="GO:0046872">
    <property type="term" value="F:metal ion binding"/>
    <property type="evidence" value="ECO:0007669"/>
    <property type="project" value="UniProtKB-KW"/>
</dbReference>
<gene>
    <name evidence="5" type="ORF">HYQ45_017310</name>
</gene>
<dbReference type="Pfam" id="PF07687">
    <property type="entry name" value="M20_dimer"/>
    <property type="match status" value="1"/>
</dbReference>
<keyword evidence="3" id="KW-0378">Hydrolase</keyword>
<reference evidence="5" key="1">
    <citation type="journal article" date="2021" name="Mol. Plant Pathol.">
        <title>A 20-kb lineage-specific genomic region tames virulence in pathogenic amphidiploid Verticillium longisporum.</title>
        <authorList>
            <person name="Harting R."/>
            <person name="Starke J."/>
            <person name="Kusch H."/>
            <person name="Poggeler S."/>
            <person name="Maurus I."/>
            <person name="Schluter R."/>
            <person name="Landesfeind M."/>
            <person name="Bulla I."/>
            <person name="Nowrousian M."/>
            <person name="de Jonge R."/>
            <person name="Stahlhut G."/>
            <person name="Hoff K.J."/>
            <person name="Asshauer K.P."/>
            <person name="Thurmer A."/>
            <person name="Stanke M."/>
            <person name="Daniel R."/>
            <person name="Morgenstern B."/>
            <person name="Thomma B.P.H.J."/>
            <person name="Kronstad J.W."/>
            <person name="Braus-Stromeyer S.A."/>
            <person name="Braus G.H."/>
        </authorList>
    </citation>
    <scope>NUCLEOTIDE SEQUENCE</scope>
    <source>
        <strain evidence="5">Vl32</strain>
    </source>
</reference>
<evidence type="ECO:0000256" key="1">
    <source>
        <dbReference type="ARBA" id="ARBA00022670"/>
    </source>
</evidence>
<dbReference type="AlphaFoldDB" id="A0A8I2Z4A5"/>
<organism evidence="5 6">
    <name type="scientific">Verticillium longisporum</name>
    <name type="common">Verticillium dahliae var. longisporum</name>
    <dbReference type="NCBI Taxonomy" id="100787"/>
    <lineage>
        <taxon>Eukaryota</taxon>
        <taxon>Fungi</taxon>
        <taxon>Dikarya</taxon>
        <taxon>Ascomycota</taxon>
        <taxon>Pezizomycotina</taxon>
        <taxon>Sordariomycetes</taxon>
        <taxon>Hypocreomycetidae</taxon>
        <taxon>Glomerellales</taxon>
        <taxon>Plectosphaerellaceae</taxon>
        <taxon>Verticillium</taxon>
    </lineage>
</organism>
<evidence type="ECO:0000256" key="2">
    <source>
        <dbReference type="ARBA" id="ARBA00022723"/>
    </source>
</evidence>